<dbReference type="InterPro" id="IPR036681">
    <property type="entry name" value="PgpA-like_sf"/>
</dbReference>
<dbReference type="SUPFAM" id="SSF101307">
    <property type="entry name" value="YutG-like"/>
    <property type="match status" value="1"/>
</dbReference>
<keyword evidence="4" id="KW-1185">Reference proteome</keyword>
<sequence>MKRFILLLATNGGLGYFPRAPGTIGTLAGIPVYALLSRLSTPLYLLTWLALLALACWTATHAGRIFGVIDDRRIVIDELVGYLVAVVFVPFSWTAAIAGFFLFRFFDIAKIWPASWFDRRMKNGVGVVLDDVAAGIYAAFVLHLLLYFRNLS</sequence>
<organism evidence="3 4">
    <name type="scientific">Geoalkalibacter subterraneus</name>
    <dbReference type="NCBI Taxonomy" id="483547"/>
    <lineage>
        <taxon>Bacteria</taxon>
        <taxon>Pseudomonadati</taxon>
        <taxon>Thermodesulfobacteriota</taxon>
        <taxon>Desulfuromonadia</taxon>
        <taxon>Desulfuromonadales</taxon>
        <taxon>Geoalkalibacteraceae</taxon>
        <taxon>Geoalkalibacter</taxon>
    </lineage>
</organism>
<dbReference type="HOGENOM" id="CLU_103734_0_1_7"/>
<reference evidence="3 4" key="1">
    <citation type="journal article" date="2015" name="Genome Announc.">
        <title>Genomes of Geoalkalibacter ferrihydriticus Z-0531T and Geoalkalibacter subterraneus Red1T, Two Haloalkaliphilic Metal-Reducing Deltaproteobacteria.</title>
        <authorList>
            <person name="Badalamenti J.P."/>
            <person name="Krajmalnik-Brown R."/>
            <person name="Torres C.I."/>
            <person name="Bond D.R."/>
        </authorList>
    </citation>
    <scope>NUCLEOTIDE SEQUENCE [LARGE SCALE GENOMIC DNA]</scope>
    <source>
        <strain evidence="3 4">Red1</strain>
    </source>
</reference>
<feature type="transmembrane region" description="Helical" evidence="1">
    <location>
        <begin position="79"/>
        <end position="106"/>
    </location>
</feature>
<keyword evidence="1" id="KW-0472">Membrane</keyword>
<dbReference type="RefSeq" id="WP_040199151.1">
    <property type="nucleotide sequence ID" value="NZ_CP010311.1"/>
</dbReference>
<dbReference type="KEGG" id="gsb:GSUB_03135"/>
<dbReference type="OrthoDB" id="9804091at2"/>
<dbReference type="GO" id="GO:0006655">
    <property type="term" value="P:phosphatidylglycerol biosynthetic process"/>
    <property type="evidence" value="ECO:0007669"/>
    <property type="project" value="UniProtKB-UniPathway"/>
</dbReference>
<dbReference type="PANTHER" id="PTHR36305:SF1">
    <property type="entry name" value="PHOSPHATIDYLGLYCEROPHOSPHATASE A"/>
    <property type="match status" value="1"/>
</dbReference>
<protein>
    <submittedName>
        <fullName evidence="3">Phosphatidylglycerophosphatase</fullName>
    </submittedName>
</protein>
<dbReference type="UniPathway" id="UPA00084">
    <property type="reaction ID" value="UER00504"/>
</dbReference>
<evidence type="ECO:0000256" key="1">
    <source>
        <dbReference type="SAM" id="Phobius"/>
    </source>
</evidence>
<dbReference type="EMBL" id="CP010311">
    <property type="protein sequence ID" value="AJF05767.1"/>
    <property type="molecule type" value="Genomic_DNA"/>
</dbReference>
<dbReference type="STRING" id="483547.GSUB_03135"/>
<name>A0A0B5FC59_9BACT</name>
<dbReference type="InterPro" id="IPR026037">
    <property type="entry name" value="PgpA"/>
</dbReference>
<dbReference type="CDD" id="cd06971">
    <property type="entry name" value="PgpA"/>
    <property type="match status" value="1"/>
</dbReference>
<dbReference type="Pfam" id="PF04608">
    <property type="entry name" value="PgpA"/>
    <property type="match status" value="1"/>
</dbReference>
<dbReference type="PIRSF" id="PIRSF006162">
    <property type="entry name" value="PgpA"/>
    <property type="match status" value="1"/>
</dbReference>
<keyword evidence="1" id="KW-0812">Transmembrane</keyword>
<feature type="domain" description="YutG/PgpA" evidence="2">
    <location>
        <begin position="8"/>
        <end position="145"/>
    </location>
</feature>
<gene>
    <name evidence="3" type="ORF">GSUB_03135</name>
</gene>
<accession>A0A0B5FC59</accession>
<feature type="transmembrane region" description="Helical" evidence="1">
    <location>
        <begin position="126"/>
        <end position="148"/>
    </location>
</feature>
<dbReference type="InterPro" id="IPR007686">
    <property type="entry name" value="YutG/PgpA"/>
</dbReference>
<dbReference type="AlphaFoldDB" id="A0A0B5FC59"/>
<dbReference type="GO" id="GO:0008962">
    <property type="term" value="F:phosphatidylglycerophosphatase activity"/>
    <property type="evidence" value="ECO:0007669"/>
    <property type="project" value="InterPro"/>
</dbReference>
<feature type="transmembrane region" description="Helical" evidence="1">
    <location>
        <begin position="43"/>
        <end position="67"/>
    </location>
</feature>
<evidence type="ECO:0000313" key="3">
    <source>
        <dbReference type="EMBL" id="AJF05767.1"/>
    </source>
</evidence>
<evidence type="ECO:0000313" key="4">
    <source>
        <dbReference type="Proteomes" id="UP000035036"/>
    </source>
</evidence>
<dbReference type="Proteomes" id="UP000035036">
    <property type="component" value="Chromosome"/>
</dbReference>
<dbReference type="PANTHER" id="PTHR36305">
    <property type="entry name" value="PHOSPHATIDYLGLYCEROPHOSPHATASE A"/>
    <property type="match status" value="1"/>
</dbReference>
<keyword evidence="1" id="KW-1133">Transmembrane helix</keyword>
<evidence type="ECO:0000259" key="2">
    <source>
        <dbReference type="Pfam" id="PF04608"/>
    </source>
</evidence>
<proteinExistence type="predicted"/>